<gene>
    <name evidence="7" type="primary">gatC</name>
    <name evidence="7" type="ORF">DWZ83_01395</name>
    <name evidence="6" type="ORF">KHZ85_08340</name>
</gene>
<reference evidence="6" key="2">
    <citation type="submission" date="2021-02" db="EMBL/GenBank/DDBJ databases">
        <title>Infant gut strain persistence is associated with maternal origin, phylogeny, and functional potential including surface adhesion and iron acquisition.</title>
        <authorList>
            <person name="Lou Y.C."/>
        </authorList>
    </citation>
    <scope>NUCLEOTIDE SEQUENCE</scope>
    <source>
        <strain evidence="6">L3_108_103G1_dasL3_108_103G1_concoct_2</strain>
    </source>
</reference>
<dbReference type="AlphaFoldDB" id="A0A415PQX8"/>
<dbReference type="NCBIfam" id="TIGR00135">
    <property type="entry name" value="gatC"/>
    <property type="match status" value="1"/>
</dbReference>
<name>A0A415PQX8_9FIRM</name>
<dbReference type="GO" id="GO:0006450">
    <property type="term" value="P:regulation of translational fidelity"/>
    <property type="evidence" value="ECO:0007669"/>
    <property type="project" value="InterPro"/>
</dbReference>
<comment type="caution">
    <text evidence="7">The sequence shown here is derived from an EMBL/GenBank/DDBJ whole genome shotgun (WGS) entry which is preliminary data.</text>
</comment>
<comment type="catalytic activity">
    <reaction evidence="4">
        <text>L-aspartyl-tRNA(Asn) + L-glutamine + ATP + H2O = L-asparaginyl-tRNA(Asn) + L-glutamate + ADP + phosphate + 2 H(+)</text>
        <dbReference type="Rhea" id="RHEA:14513"/>
        <dbReference type="Rhea" id="RHEA-COMP:9674"/>
        <dbReference type="Rhea" id="RHEA-COMP:9677"/>
        <dbReference type="ChEBI" id="CHEBI:15377"/>
        <dbReference type="ChEBI" id="CHEBI:15378"/>
        <dbReference type="ChEBI" id="CHEBI:29985"/>
        <dbReference type="ChEBI" id="CHEBI:30616"/>
        <dbReference type="ChEBI" id="CHEBI:43474"/>
        <dbReference type="ChEBI" id="CHEBI:58359"/>
        <dbReference type="ChEBI" id="CHEBI:78515"/>
        <dbReference type="ChEBI" id="CHEBI:78516"/>
        <dbReference type="ChEBI" id="CHEBI:456216"/>
    </reaction>
</comment>
<dbReference type="EMBL" id="JAGZMZ010000023">
    <property type="protein sequence ID" value="MBS4884761.1"/>
    <property type="molecule type" value="Genomic_DNA"/>
</dbReference>
<keyword evidence="8" id="KW-1185">Reference proteome</keyword>
<dbReference type="Pfam" id="PF02686">
    <property type="entry name" value="GatC"/>
    <property type="match status" value="1"/>
</dbReference>
<dbReference type="GO" id="GO:0070681">
    <property type="term" value="P:glutaminyl-tRNAGln biosynthesis via transamidation"/>
    <property type="evidence" value="ECO:0007669"/>
    <property type="project" value="TreeGrafter"/>
</dbReference>
<organism evidence="7 8">
    <name type="scientific">Amedibacillus dolichus</name>
    <dbReference type="NCBI Taxonomy" id="31971"/>
    <lineage>
        <taxon>Bacteria</taxon>
        <taxon>Bacillati</taxon>
        <taxon>Bacillota</taxon>
        <taxon>Erysipelotrichia</taxon>
        <taxon>Erysipelotrichales</taxon>
        <taxon>Erysipelotrichaceae</taxon>
        <taxon>Amedibacillus</taxon>
    </lineage>
</organism>
<comment type="subunit">
    <text evidence="2">Heterotrimer of A, B and C subunits.</text>
</comment>
<sequence>MEAYSKDYFKRLARDIMFDISDEEAGELQYEFQDLLKQIKALDAIDTEHVEEMVYPFETETHYLREDEVNCVISQEEALCNAKSVKAGHVHVPKVVK</sequence>
<evidence type="ECO:0000313" key="6">
    <source>
        <dbReference type="EMBL" id="MBS4884761.1"/>
    </source>
</evidence>
<evidence type="ECO:0000313" key="7">
    <source>
        <dbReference type="EMBL" id="RHM15154.1"/>
    </source>
</evidence>
<evidence type="ECO:0000313" key="8">
    <source>
        <dbReference type="Proteomes" id="UP000284868"/>
    </source>
</evidence>
<dbReference type="Proteomes" id="UP000284868">
    <property type="component" value="Unassembled WGS sequence"/>
</dbReference>
<evidence type="ECO:0000256" key="1">
    <source>
        <dbReference type="ARBA" id="ARBA00010757"/>
    </source>
</evidence>
<comment type="function">
    <text evidence="3">Allows the formation of correctly charged Asn-tRNA(Asn) or Gln-tRNA(Gln) through the transamidation of misacylated Asp-tRNA(Asn) or Glu-tRNA(Gln) in organisms which lack either or both of asparaginyl-tRNA or glutaminyl-tRNA synthetases. The reaction takes place in the presence of glutamine and ATP through an activated phospho-Asp-tRNA(Asn) or phospho-Glu-tRNA(Gln).</text>
</comment>
<evidence type="ECO:0000256" key="2">
    <source>
        <dbReference type="ARBA" id="ARBA00011123"/>
    </source>
</evidence>
<evidence type="ECO:0000256" key="4">
    <source>
        <dbReference type="ARBA" id="ARBA00047380"/>
    </source>
</evidence>
<reference evidence="7 8" key="1">
    <citation type="submission" date="2018-08" db="EMBL/GenBank/DDBJ databases">
        <title>A genome reference for cultivated species of the human gut microbiota.</title>
        <authorList>
            <person name="Zou Y."/>
            <person name="Xue W."/>
            <person name="Luo G."/>
        </authorList>
    </citation>
    <scope>NUCLEOTIDE SEQUENCE [LARGE SCALE GENOMIC DNA]</scope>
    <source>
        <strain evidence="7 8">AF35-6BH</strain>
    </source>
</reference>
<dbReference type="InterPro" id="IPR036113">
    <property type="entry name" value="Asp/Glu-ADT_sf_sub_c"/>
</dbReference>
<dbReference type="InterPro" id="IPR003837">
    <property type="entry name" value="GatC"/>
</dbReference>
<dbReference type="EMBL" id="QRPK01000003">
    <property type="protein sequence ID" value="RHM15154.1"/>
    <property type="molecule type" value="Genomic_DNA"/>
</dbReference>
<dbReference type="PANTHER" id="PTHR15004:SF0">
    <property type="entry name" value="GLUTAMYL-TRNA(GLN) AMIDOTRANSFERASE SUBUNIT C, MITOCHONDRIAL"/>
    <property type="match status" value="1"/>
</dbReference>
<dbReference type="PANTHER" id="PTHR15004">
    <property type="entry name" value="GLUTAMYL-TRNA(GLN) AMIDOTRANSFERASE SUBUNIT C, MITOCHONDRIAL"/>
    <property type="match status" value="1"/>
</dbReference>
<dbReference type="Proteomes" id="UP000753219">
    <property type="component" value="Unassembled WGS sequence"/>
</dbReference>
<keyword evidence="7" id="KW-0808">Transferase</keyword>
<evidence type="ECO:0000256" key="3">
    <source>
        <dbReference type="ARBA" id="ARBA00024799"/>
    </source>
</evidence>
<comment type="similarity">
    <text evidence="1">Belongs to the GatC family.</text>
</comment>
<comment type="catalytic activity">
    <reaction evidence="5">
        <text>L-glutamyl-tRNA(Gln) + L-glutamine + ATP + H2O = L-glutaminyl-tRNA(Gln) + L-glutamate + ADP + phosphate + H(+)</text>
        <dbReference type="Rhea" id="RHEA:17521"/>
        <dbReference type="Rhea" id="RHEA-COMP:9681"/>
        <dbReference type="Rhea" id="RHEA-COMP:9684"/>
        <dbReference type="ChEBI" id="CHEBI:15377"/>
        <dbReference type="ChEBI" id="CHEBI:15378"/>
        <dbReference type="ChEBI" id="CHEBI:29985"/>
        <dbReference type="ChEBI" id="CHEBI:30616"/>
        <dbReference type="ChEBI" id="CHEBI:43474"/>
        <dbReference type="ChEBI" id="CHEBI:58359"/>
        <dbReference type="ChEBI" id="CHEBI:78520"/>
        <dbReference type="ChEBI" id="CHEBI:78521"/>
        <dbReference type="ChEBI" id="CHEBI:456216"/>
    </reaction>
</comment>
<evidence type="ECO:0000256" key="5">
    <source>
        <dbReference type="ARBA" id="ARBA00047913"/>
    </source>
</evidence>
<proteinExistence type="inferred from homology"/>
<protein>
    <submittedName>
        <fullName evidence="7">Asp-tRNA(Asn)/Glu-tRNA(Gln) amidotransferase GatCAB subunit C</fullName>
    </submittedName>
    <submittedName>
        <fullName evidence="6">Asp-tRNA(Asn)/Glu-tRNA(Gln) amidotransferase subunit GatC</fullName>
    </submittedName>
</protein>
<dbReference type="OrthoDB" id="9813938at2"/>
<dbReference type="GO" id="GO:0016740">
    <property type="term" value="F:transferase activity"/>
    <property type="evidence" value="ECO:0007669"/>
    <property type="project" value="UniProtKB-KW"/>
</dbReference>
<dbReference type="SUPFAM" id="SSF141000">
    <property type="entry name" value="Glu-tRNAGln amidotransferase C subunit"/>
    <property type="match status" value="1"/>
</dbReference>
<dbReference type="RefSeq" id="WP_118365224.1">
    <property type="nucleotide sequence ID" value="NZ_CAUFDR010000027.1"/>
</dbReference>
<accession>A0A415PQX8</accession>